<evidence type="ECO:0000256" key="8">
    <source>
        <dbReference type="ARBA" id="ARBA00033408"/>
    </source>
</evidence>
<dbReference type="GO" id="GO:0006281">
    <property type="term" value="P:DNA repair"/>
    <property type="evidence" value="ECO:0007669"/>
    <property type="project" value="UniProtKB-KW"/>
</dbReference>
<gene>
    <name evidence="11" type="primary">recN</name>
    <name evidence="11" type="ORF">BR63_03985</name>
</gene>
<organism evidence="11 12">
    <name type="scientific">Thermanaerosceptrum fracticalcis</name>
    <dbReference type="NCBI Taxonomy" id="1712410"/>
    <lineage>
        <taxon>Bacteria</taxon>
        <taxon>Bacillati</taxon>
        <taxon>Bacillota</taxon>
        <taxon>Clostridia</taxon>
        <taxon>Eubacteriales</taxon>
        <taxon>Peptococcaceae</taxon>
        <taxon>Thermanaerosceptrum</taxon>
    </lineage>
</organism>
<dbReference type="PANTHER" id="PTHR11059">
    <property type="entry name" value="DNA REPAIR PROTEIN RECN"/>
    <property type="match status" value="1"/>
</dbReference>
<protein>
    <recommendedName>
        <fullName evidence="3 9">DNA repair protein RecN</fullName>
    </recommendedName>
    <alternativeName>
        <fullName evidence="8 9">Recombination protein N</fullName>
    </alternativeName>
</protein>
<evidence type="ECO:0000256" key="4">
    <source>
        <dbReference type="ARBA" id="ARBA00022741"/>
    </source>
</evidence>
<dbReference type="AlphaFoldDB" id="A0A7G6E0E5"/>
<name>A0A7G6E0E5_THEFR</name>
<dbReference type="GO" id="GO:0009432">
    <property type="term" value="P:SOS response"/>
    <property type="evidence" value="ECO:0007669"/>
    <property type="project" value="TreeGrafter"/>
</dbReference>
<dbReference type="GO" id="GO:0005524">
    <property type="term" value="F:ATP binding"/>
    <property type="evidence" value="ECO:0007669"/>
    <property type="project" value="UniProtKB-KW"/>
</dbReference>
<sequence>MLQSILIKNFALIEEVQIDYAPDFNVLTGETGAGKSIIIDAVTILLGGRAQTEMVRKGAEKCLIEGIFSLPPHHPAYGILSELGIEAEEDYLVLSREISLNGKNTCRVNGRIVTLGNYRLIGTGLIDIHGQHDHQSLLQPEKHLFILDNLGGAEHLQLVKDVREKYETWLSLKKELFYLREKEHERLQKIDFLTYQINEIKEARLKPGEDTELAREANLLANGEKIANYVNLAYNQLFSGERGQSVYDLLSKALINLQELNRLDPVLENLLNQLEPCLYVIEEVAGELRNYRENIEFSPARLEQVEKRLQYLKDLTKKYGPSLEDVIAYAEKAERELKTWLWSEERALELEDSVTTAWKTYECAALELSTARKKLALELEEKVIRELKELAMPHANFSVTFLPSEPAPLGMEKIEFYISPNPGEPLLPVAKIASGGELSRIMLALKTITADLDDVGTLIFDEIDSGIGGKAAQKVAEKLEKISKSQQVICVTHSPLIAALADHHLFLEKKVEGGRTRTTVKILGELERVDEISRMLGGDKQTADLRKHASQILKKR</sequence>
<comment type="similarity">
    <text evidence="2 9">Belongs to the RecN family.</text>
</comment>
<dbReference type="NCBIfam" id="TIGR00634">
    <property type="entry name" value="recN"/>
    <property type="match status" value="1"/>
</dbReference>
<keyword evidence="5 9" id="KW-0227">DNA damage</keyword>
<dbReference type="PANTHER" id="PTHR11059:SF0">
    <property type="entry name" value="DNA REPAIR PROTEIN RECN"/>
    <property type="match status" value="1"/>
</dbReference>
<keyword evidence="12" id="KW-1185">Reference proteome</keyword>
<evidence type="ECO:0000256" key="3">
    <source>
        <dbReference type="ARBA" id="ARBA00021315"/>
    </source>
</evidence>
<evidence type="ECO:0000259" key="10">
    <source>
        <dbReference type="Pfam" id="PF02463"/>
    </source>
</evidence>
<dbReference type="SUPFAM" id="SSF52540">
    <property type="entry name" value="P-loop containing nucleoside triphosphate hydrolases"/>
    <property type="match status" value="1"/>
</dbReference>
<dbReference type="GO" id="GO:0043590">
    <property type="term" value="C:bacterial nucleoid"/>
    <property type="evidence" value="ECO:0007669"/>
    <property type="project" value="TreeGrafter"/>
</dbReference>
<dbReference type="NCBIfam" id="NF008121">
    <property type="entry name" value="PRK10869.1"/>
    <property type="match status" value="1"/>
</dbReference>
<dbReference type="Proteomes" id="UP000515847">
    <property type="component" value="Chromosome"/>
</dbReference>
<dbReference type="FunFam" id="3.40.50.300:FF:000356">
    <property type="entry name" value="DNA repair protein RecN"/>
    <property type="match status" value="1"/>
</dbReference>
<dbReference type="CDD" id="cd03241">
    <property type="entry name" value="ABC_RecN"/>
    <property type="match status" value="2"/>
</dbReference>
<evidence type="ECO:0000256" key="7">
    <source>
        <dbReference type="ARBA" id="ARBA00023204"/>
    </source>
</evidence>
<accession>A0A7G6E0E5</accession>
<dbReference type="Gene3D" id="3.40.50.300">
    <property type="entry name" value="P-loop containing nucleotide triphosphate hydrolases"/>
    <property type="match status" value="2"/>
</dbReference>
<evidence type="ECO:0000256" key="6">
    <source>
        <dbReference type="ARBA" id="ARBA00022840"/>
    </source>
</evidence>
<dbReference type="EMBL" id="CP045798">
    <property type="protein sequence ID" value="QNB45549.1"/>
    <property type="molecule type" value="Genomic_DNA"/>
</dbReference>
<dbReference type="GO" id="GO:0006310">
    <property type="term" value="P:DNA recombination"/>
    <property type="evidence" value="ECO:0007669"/>
    <property type="project" value="InterPro"/>
</dbReference>
<evidence type="ECO:0000256" key="9">
    <source>
        <dbReference type="PIRNR" id="PIRNR003128"/>
    </source>
</evidence>
<evidence type="ECO:0000256" key="5">
    <source>
        <dbReference type="ARBA" id="ARBA00022763"/>
    </source>
</evidence>
<dbReference type="RefSeq" id="WP_034421455.1">
    <property type="nucleotide sequence ID" value="NZ_CP045798.1"/>
</dbReference>
<keyword evidence="7 9" id="KW-0234">DNA repair</keyword>
<evidence type="ECO:0000256" key="1">
    <source>
        <dbReference type="ARBA" id="ARBA00003618"/>
    </source>
</evidence>
<dbReference type="PIRSF" id="PIRSF003128">
    <property type="entry name" value="RecN"/>
    <property type="match status" value="1"/>
</dbReference>
<evidence type="ECO:0000313" key="11">
    <source>
        <dbReference type="EMBL" id="QNB45549.1"/>
    </source>
</evidence>
<feature type="domain" description="RecF/RecN/SMC N-terminal" evidence="10">
    <location>
        <begin position="1"/>
        <end position="503"/>
    </location>
</feature>
<dbReference type="Pfam" id="PF02463">
    <property type="entry name" value="SMC_N"/>
    <property type="match status" value="1"/>
</dbReference>
<keyword evidence="6" id="KW-0067">ATP-binding</keyword>
<dbReference type="OrthoDB" id="9806954at2"/>
<dbReference type="FunFam" id="3.40.50.300:FF:000319">
    <property type="entry name" value="DNA repair protein RecN"/>
    <property type="match status" value="1"/>
</dbReference>
<dbReference type="InterPro" id="IPR003395">
    <property type="entry name" value="RecF/RecN/SMC_N"/>
</dbReference>
<proteinExistence type="inferred from homology"/>
<reference evidence="11 12" key="1">
    <citation type="journal article" date="2019" name="Front. Microbiol.">
        <title>Thermoanaerosceptrum fracticalcis gen. nov. sp. nov., a Novel Fumarate-Fermenting Microorganism From a Deep Fractured Carbonate Aquifer of the US Great Basin.</title>
        <authorList>
            <person name="Hamilton-Brehm S.D."/>
            <person name="Stewart L.E."/>
            <person name="Zavarin M."/>
            <person name="Caldwell M."/>
            <person name="Lawson P.A."/>
            <person name="Onstott T.C."/>
            <person name="Grzymski J."/>
            <person name="Neveux I."/>
            <person name="Lollar B.S."/>
            <person name="Russell C.E."/>
            <person name="Moser D.P."/>
        </authorList>
    </citation>
    <scope>NUCLEOTIDE SEQUENCE [LARGE SCALE GENOMIC DNA]</scope>
    <source>
        <strain evidence="11 12">DRI-13</strain>
    </source>
</reference>
<evidence type="ECO:0000256" key="2">
    <source>
        <dbReference type="ARBA" id="ARBA00009441"/>
    </source>
</evidence>
<evidence type="ECO:0000313" key="12">
    <source>
        <dbReference type="Proteomes" id="UP000515847"/>
    </source>
</evidence>
<dbReference type="InterPro" id="IPR027417">
    <property type="entry name" value="P-loop_NTPase"/>
</dbReference>
<dbReference type="InterPro" id="IPR004604">
    <property type="entry name" value="DNA_recomb/repair_RecN"/>
</dbReference>
<keyword evidence="4" id="KW-0547">Nucleotide-binding</keyword>
<comment type="function">
    <text evidence="1 9">May be involved in recombinational repair of damaged DNA.</text>
</comment>
<dbReference type="KEGG" id="tfr:BR63_03985"/>